<feature type="transmembrane region" description="Helical" evidence="7">
    <location>
        <begin position="332"/>
        <end position="351"/>
    </location>
</feature>
<evidence type="ECO:0000259" key="8">
    <source>
        <dbReference type="PROSITE" id="PS50850"/>
    </source>
</evidence>
<feature type="transmembrane region" description="Helical" evidence="7">
    <location>
        <begin position="291"/>
        <end position="312"/>
    </location>
</feature>
<comment type="subcellular location">
    <subcellularLocation>
        <location evidence="1">Membrane</location>
        <topology evidence="1">Multi-pass membrane protein</topology>
    </subcellularLocation>
</comment>
<feature type="domain" description="Major facilitator superfamily (MFS) profile" evidence="8">
    <location>
        <begin position="44"/>
        <end position="517"/>
    </location>
</feature>
<feature type="region of interest" description="Disordered" evidence="6">
    <location>
        <begin position="1"/>
        <end position="31"/>
    </location>
</feature>
<feature type="transmembrane region" description="Helical" evidence="7">
    <location>
        <begin position="418"/>
        <end position="442"/>
    </location>
</feature>
<dbReference type="InterPro" id="IPR036259">
    <property type="entry name" value="MFS_trans_sf"/>
</dbReference>
<feature type="transmembrane region" description="Helical" evidence="7">
    <location>
        <begin position="38"/>
        <end position="67"/>
    </location>
</feature>
<feature type="transmembrane region" description="Helical" evidence="7">
    <location>
        <begin position="254"/>
        <end position="270"/>
    </location>
</feature>
<feature type="transmembrane region" description="Helical" evidence="7">
    <location>
        <begin position="139"/>
        <end position="160"/>
    </location>
</feature>
<protein>
    <recommendedName>
        <fullName evidence="8">Major facilitator superfamily (MFS) profile domain-containing protein</fullName>
    </recommendedName>
</protein>
<feature type="transmembrane region" description="Helical" evidence="7">
    <location>
        <begin position="358"/>
        <end position="379"/>
    </location>
</feature>
<feature type="transmembrane region" description="Helical" evidence="7">
    <location>
        <begin position="79"/>
        <end position="96"/>
    </location>
</feature>
<keyword evidence="4 7" id="KW-1133">Transmembrane helix</keyword>
<evidence type="ECO:0000313" key="10">
    <source>
        <dbReference type="Proteomes" id="UP001305779"/>
    </source>
</evidence>
<feature type="transmembrane region" description="Helical" evidence="7">
    <location>
        <begin position="221"/>
        <end position="242"/>
    </location>
</feature>
<evidence type="ECO:0000313" key="9">
    <source>
        <dbReference type="EMBL" id="KAK4496742.1"/>
    </source>
</evidence>
<dbReference type="InterPro" id="IPR011701">
    <property type="entry name" value="MFS"/>
</dbReference>
<dbReference type="Pfam" id="PF07690">
    <property type="entry name" value="MFS_1"/>
    <property type="match status" value="1"/>
</dbReference>
<dbReference type="Proteomes" id="UP001305779">
    <property type="component" value="Unassembled WGS sequence"/>
</dbReference>
<dbReference type="SUPFAM" id="SSF103473">
    <property type="entry name" value="MFS general substrate transporter"/>
    <property type="match status" value="1"/>
</dbReference>
<keyword evidence="3 7" id="KW-0812">Transmembrane</keyword>
<keyword evidence="10" id="KW-1185">Reference proteome</keyword>
<proteinExistence type="predicted"/>
<feature type="transmembrane region" description="Helical" evidence="7">
    <location>
        <begin position="108"/>
        <end position="127"/>
    </location>
</feature>
<gene>
    <name evidence="9" type="ORF">PRZ48_012725</name>
</gene>
<feature type="region of interest" description="Disordered" evidence="6">
    <location>
        <begin position="523"/>
        <end position="542"/>
    </location>
</feature>
<comment type="caution">
    <text evidence="9">The sequence shown here is derived from an EMBL/GenBank/DDBJ whole genome shotgun (WGS) entry which is preliminary data.</text>
</comment>
<dbReference type="EMBL" id="JAXOVC010000010">
    <property type="protein sequence ID" value="KAK4496742.1"/>
    <property type="molecule type" value="Genomic_DNA"/>
</dbReference>
<feature type="transmembrane region" description="Helical" evidence="7">
    <location>
        <begin position="172"/>
        <end position="201"/>
    </location>
</feature>
<evidence type="ECO:0000256" key="5">
    <source>
        <dbReference type="ARBA" id="ARBA00023136"/>
    </source>
</evidence>
<feature type="transmembrane region" description="Helical" evidence="7">
    <location>
        <begin position="385"/>
        <end position="406"/>
    </location>
</feature>
<dbReference type="Gene3D" id="1.20.1250.20">
    <property type="entry name" value="MFS general substrate transporter like domains"/>
    <property type="match status" value="1"/>
</dbReference>
<name>A0ABR0E5M9_ZASCE</name>
<reference evidence="9 10" key="1">
    <citation type="journal article" date="2023" name="G3 (Bethesda)">
        <title>A chromosome-level genome assembly of Zasmidium syzygii isolated from banana leaves.</title>
        <authorList>
            <person name="van Westerhoven A.C."/>
            <person name="Mehrabi R."/>
            <person name="Talebi R."/>
            <person name="Steentjes M.B.F."/>
            <person name="Corcolon B."/>
            <person name="Chong P.A."/>
            <person name="Kema G.H.J."/>
            <person name="Seidl M.F."/>
        </authorList>
    </citation>
    <scope>NUCLEOTIDE SEQUENCE [LARGE SCALE GENOMIC DNA]</scope>
    <source>
        <strain evidence="9 10">P124</strain>
    </source>
</reference>
<accession>A0ABR0E5M9</accession>
<dbReference type="PANTHER" id="PTHR23501:SF177">
    <property type="entry name" value="MAJOR FACILITATOR SUPERFAMILY (MFS) PROFILE DOMAIN-CONTAINING PROTEIN-RELATED"/>
    <property type="match status" value="1"/>
</dbReference>
<dbReference type="InterPro" id="IPR020846">
    <property type="entry name" value="MFS_dom"/>
</dbReference>
<evidence type="ECO:0000256" key="7">
    <source>
        <dbReference type="SAM" id="Phobius"/>
    </source>
</evidence>
<feature type="compositionally biased region" description="Polar residues" evidence="6">
    <location>
        <begin position="1"/>
        <end position="10"/>
    </location>
</feature>
<evidence type="ECO:0000256" key="1">
    <source>
        <dbReference type="ARBA" id="ARBA00004141"/>
    </source>
</evidence>
<dbReference type="PROSITE" id="PS50850">
    <property type="entry name" value="MFS"/>
    <property type="match status" value="1"/>
</dbReference>
<sequence length="542" mass="57698">MSSTQEQDSVPNEKEAEVVQSEEPITEVVESQEERPGALALTFIVLSVNLSIFLTCIDLTIIATAIPRITDQLNSLSSAGWYGSAYFATIAAFQATWGKCYKYFGLKWTFIVAIFFFELGSLICGVAPNSTALIVGRAVAGIGGGGVGSGAFTILAFAASQKRLPVLVGLIGATYALAMVLLVYINLPIGGVVVLIIVLFFKAPPSAKPQKTSAREKFLQLDLAGSALILAAMICLLLALQWGGLTKPWGSSDVIGTLAGFFVITVVFIVNEIWMGERALLIPRLLRQKTLGLASAYILFNGAGFYILIYYLPYYFQSVHGVSAAQSGIRNLPYIISTAMCSLTSGAIVSFTGHYFELQVFGSSLVLIGAGMIYTLGLHSPVGKWIGYQILAGSGAGLSNQIPIIVSQTTARTEDVASVTAVILFFQTITGAVFISTAQSIFVNGLVKAVNDNVPDVVPQYVVVVGAAELRETFTPDQLAGILRSYMRGLKDAYLFAISLAGVAVILAVVNAVWDARNLNEEREKRNAGNGDEAAVPIPSAL</sequence>
<organism evidence="9 10">
    <name type="scientific">Zasmidium cellare</name>
    <name type="common">Wine cellar mold</name>
    <name type="synonym">Racodium cellare</name>
    <dbReference type="NCBI Taxonomy" id="395010"/>
    <lineage>
        <taxon>Eukaryota</taxon>
        <taxon>Fungi</taxon>
        <taxon>Dikarya</taxon>
        <taxon>Ascomycota</taxon>
        <taxon>Pezizomycotina</taxon>
        <taxon>Dothideomycetes</taxon>
        <taxon>Dothideomycetidae</taxon>
        <taxon>Mycosphaerellales</taxon>
        <taxon>Mycosphaerellaceae</taxon>
        <taxon>Zasmidium</taxon>
    </lineage>
</organism>
<evidence type="ECO:0000256" key="2">
    <source>
        <dbReference type="ARBA" id="ARBA00022448"/>
    </source>
</evidence>
<feature type="transmembrane region" description="Helical" evidence="7">
    <location>
        <begin position="493"/>
        <end position="514"/>
    </location>
</feature>
<evidence type="ECO:0000256" key="4">
    <source>
        <dbReference type="ARBA" id="ARBA00022989"/>
    </source>
</evidence>
<keyword evidence="2" id="KW-0813">Transport</keyword>
<evidence type="ECO:0000256" key="6">
    <source>
        <dbReference type="SAM" id="MobiDB-lite"/>
    </source>
</evidence>
<dbReference type="PANTHER" id="PTHR23501">
    <property type="entry name" value="MAJOR FACILITATOR SUPERFAMILY"/>
    <property type="match status" value="1"/>
</dbReference>
<keyword evidence="5 7" id="KW-0472">Membrane</keyword>
<evidence type="ECO:0000256" key="3">
    <source>
        <dbReference type="ARBA" id="ARBA00022692"/>
    </source>
</evidence>